<feature type="compositionally biased region" description="Acidic residues" evidence="1">
    <location>
        <begin position="220"/>
        <end position="232"/>
    </location>
</feature>
<name>A0ABP2F0C3_AJEDR</name>
<evidence type="ECO:0000256" key="1">
    <source>
        <dbReference type="SAM" id="MobiDB-lite"/>
    </source>
</evidence>
<protein>
    <submittedName>
        <fullName evidence="2">Uncharacterized protein</fullName>
    </submittedName>
</protein>
<keyword evidence="3" id="KW-1185">Reference proteome</keyword>
<accession>A0ABP2F0C3</accession>
<dbReference type="EMBL" id="EQ999977">
    <property type="protein sequence ID" value="EEQ90085.2"/>
    <property type="molecule type" value="Genomic_DNA"/>
</dbReference>
<reference evidence="3" key="1">
    <citation type="journal article" date="2015" name="PLoS Genet.">
        <title>The dynamic genome and transcriptome of the human fungal pathogen Blastomyces and close relative Emmonsia.</title>
        <authorList>
            <person name="Munoz J.F."/>
            <person name="Gauthier G.M."/>
            <person name="Desjardins C.A."/>
            <person name="Gallo J.E."/>
            <person name="Holder J."/>
            <person name="Sullivan T.D."/>
            <person name="Marty A.J."/>
            <person name="Carmen J.C."/>
            <person name="Chen Z."/>
            <person name="Ding L."/>
            <person name="Gujja S."/>
            <person name="Magrini V."/>
            <person name="Misas E."/>
            <person name="Mitreva M."/>
            <person name="Priest M."/>
            <person name="Saif S."/>
            <person name="Whiston E.A."/>
            <person name="Young S."/>
            <person name="Zeng Q."/>
            <person name="Goldman W.E."/>
            <person name="Mardis E.R."/>
            <person name="Taylor J.W."/>
            <person name="McEwen J.G."/>
            <person name="Clay O.K."/>
            <person name="Klein B.S."/>
            <person name="Cuomo C.A."/>
        </authorList>
    </citation>
    <scope>NUCLEOTIDE SEQUENCE [LARGE SCALE GENOMIC DNA]</scope>
    <source>
        <strain evidence="3">ER-3 / ATCC MYA-2586</strain>
    </source>
</reference>
<sequence>MAGLCGERCAKIIAELPDGTTKNYFLKVVFKGPTGSIMCEGEFEFMKSLHNVMPTITPKPWAWGEYKKKERYFMLTDFREGRRKVWPKLHKKSGFPTGKFGFHTTLPVTSIHMFTTDLDKNGRWPEFERLCDLTFESSSERGQKYKAVPPFMETVGMRIQQDTWRRENHLSSMPARSNGHNEVFEDMKELCRTYCPGDYRLLVKGPQIRAQDDMYSEAKEAEDEEEEGGGGG</sequence>
<feature type="region of interest" description="Disordered" evidence="1">
    <location>
        <begin position="212"/>
        <end position="232"/>
    </location>
</feature>
<proteinExistence type="predicted"/>
<dbReference type="GeneID" id="69027246"/>
<organism evidence="2 3">
    <name type="scientific">Ajellomyces dermatitidis (strain ER-3 / ATCC MYA-2586)</name>
    <name type="common">Blastomyces dermatitidis</name>
    <dbReference type="NCBI Taxonomy" id="559297"/>
    <lineage>
        <taxon>Eukaryota</taxon>
        <taxon>Fungi</taxon>
        <taxon>Dikarya</taxon>
        <taxon>Ascomycota</taxon>
        <taxon>Pezizomycotina</taxon>
        <taxon>Eurotiomycetes</taxon>
        <taxon>Eurotiomycetidae</taxon>
        <taxon>Onygenales</taxon>
        <taxon>Ajellomycetaceae</taxon>
        <taxon>Blastomyces</taxon>
    </lineage>
</organism>
<evidence type="ECO:0000313" key="2">
    <source>
        <dbReference type="EMBL" id="EEQ90085.2"/>
    </source>
</evidence>
<dbReference type="Proteomes" id="UP000002039">
    <property type="component" value="Unassembled WGS sequence"/>
</dbReference>
<gene>
    <name evidence="2" type="ORF">BDCG_05205</name>
</gene>
<evidence type="ECO:0000313" key="3">
    <source>
        <dbReference type="Proteomes" id="UP000002039"/>
    </source>
</evidence>
<dbReference type="RefSeq" id="XP_045276882.1">
    <property type="nucleotide sequence ID" value="XM_045420869.1"/>
</dbReference>